<evidence type="ECO:0000313" key="1">
    <source>
        <dbReference type="EMBL" id="MBD2570742.1"/>
    </source>
</evidence>
<protein>
    <submittedName>
        <fullName evidence="1">Uncharacterized protein</fullName>
    </submittedName>
</protein>
<reference evidence="1 2" key="1">
    <citation type="journal article" date="2020" name="ISME J.">
        <title>Comparative genomics reveals insights into cyanobacterial evolution and habitat adaptation.</title>
        <authorList>
            <person name="Chen M.Y."/>
            <person name="Teng W.K."/>
            <person name="Zhao L."/>
            <person name="Hu C.X."/>
            <person name="Zhou Y.K."/>
            <person name="Han B.P."/>
            <person name="Song L.R."/>
            <person name="Shu W.S."/>
        </authorList>
    </citation>
    <scope>NUCLEOTIDE SEQUENCE [LARGE SCALE GENOMIC DNA]</scope>
    <source>
        <strain evidence="1 2">FACHB-196</strain>
    </source>
</reference>
<dbReference type="RefSeq" id="WP_190719157.1">
    <property type="nucleotide sequence ID" value="NZ_JACJST010000029.1"/>
</dbReference>
<evidence type="ECO:0000313" key="2">
    <source>
        <dbReference type="Proteomes" id="UP000640531"/>
    </source>
</evidence>
<comment type="caution">
    <text evidence="1">The sequence shown here is derived from an EMBL/GenBank/DDBJ whole genome shotgun (WGS) entry which is preliminary data.</text>
</comment>
<proteinExistence type="predicted"/>
<sequence>MQHEAILKLKPRPLRLVYLANTTTDLKNAVTLYTHLWGGFSNAIFPVPDDTDKLILLQYALQSINPDYIFLPEQNLPENVTEILDEFPSFCLKLSSERIEDIANLNDHLFGLPLLTVNGSQIREFPHIIRVLNSIYKNPLSDSNICLISNDSTFEHEIFVQFGRPSNQYQEYLRNHLNARLISINSIEALLKASLLTATKILTNSLSMTKKEIVHTQSSGGWSICDHEKVCNLFLDEDKAINIAASFWNYRRLDIWYSNKLILPKKDFLENLESSISILSNFLPSMCHLRIYVNLLEDESRKLANQINTIFQEFNKEVFVRVFYNNSGFDFKPGNVYSSEAVITTREISSLDNSIRFSPVVPSGHENSNYLFGYDAEIEFSSGKSFSAPFTQTSAVLLSNHIQEIKYSENSQYSSKDWQQQKTQPVRPAEKGVTGLVYSNAECRIYLPESEEIIARWLKSKGLFFELNDHTRYAKGFIKRFGGFDKTRDLIMSGGAKIFLAFGTSESSEINKLDGNKLKHSHKSEQSGLKCSQIEGFLKQKLNLSQGDARKIVKQNLPALLEAGLLYRGHPLKCPTCGLEDWYKLEKVNEFVECNGCAENFQLESLTSLEFAYKPNELATRFLKTGGQAVLSTAVFLSWLASSGYIQLGGDISHLGEKQSFAEIDLFILVKDVLILAECKSWRVIDESKANDIIKHLEKVIETAVLVSAKVVVLGVVTTSITCDLHSLVSDVAQNATEKGIGVHLLLNDTFYLWGQQENAVTEQWQLNVMDLLVPEKDLPQNPDVSVGEPVRVFSWNEGDQLVNRDLLECWKQEF</sequence>
<accession>A0ABR8FNQ4</accession>
<keyword evidence="2" id="KW-1185">Reference proteome</keyword>
<name>A0ABR8FNQ4_9NOST</name>
<dbReference type="EMBL" id="JACJST010000029">
    <property type="protein sequence ID" value="MBD2570742.1"/>
    <property type="molecule type" value="Genomic_DNA"/>
</dbReference>
<dbReference type="Proteomes" id="UP000640531">
    <property type="component" value="Unassembled WGS sequence"/>
</dbReference>
<gene>
    <name evidence="1" type="ORF">H6G59_23175</name>
</gene>
<organism evidence="1 2">
    <name type="scientific">Anabaena lutea FACHB-196</name>
    <dbReference type="NCBI Taxonomy" id="2692881"/>
    <lineage>
        <taxon>Bacteria</taxon>
        <taxon>Bacillati</taxon>
        <taxon>Cyanobacteriota</taxon>
        <taxon>Cyanophyceae</taxon>
        <taxon>Nostocales</taxon>
        <taxon>Nostocaceae</taxon>
        <taxon>Anabaena</taxon>
    </lineage>
</organism>